<dbReference type="RefSeq" id="XP_041691334.1">
    <property type="nucleotide sequence ID" value="XM_041826010.1"/>
</dbReference>
<evidence type="ECO:0000313" key="2">
    <source>
        <dbReference type="EMBL" id="CVL08856.1"/>
    </source>
</evidence>
<reference evidence="3" key="1">
    <citation type="journal article" date="2016" name="Genome Biol. Evol.">
        <title>Comparative 'omics' of the Fusarium fujikuroi species complex highlights differences in genetic potential and metabolite synthesis.</title>
        <authorList>
            <person name="Niehaus E.-M."/>
            <person name="Muensterkoetter M."/>
            <person name="Proctor R.H."/>
            <person name="Brown D.W."/>
            <person name="Sharon A."/>
            <person name="Idan Y."/>
            <person name="Oren-Young L."/>
            <person name="Sieber C.M."/>
            <person name="Novak O."/>
            <person name="Pencik A."/>
            <person name="Tarkowska D."/>
            <person name="Hromadova K."/>
            <person name="Freeman S."/>
            <person name="Maymon M."/>
            <person name="Elazar M."/>
            <person name="Youssef S.A."/>
            <person name="El-Shabrawy E.S.M."/>
            <person name="Shalaby A.B.A."/>
            <person name="Houterman P."/>
            <person name="Brock N.L."/>
            <person name="Burkhardt I."/>
            <person name="Tsavkelova E.A."/>
            <person name="Dickschat J.S."/>
            <person name="Galuszka P."/>
            <person name="Gueldener U."/>
            <person name="Tudzynski B."/>
        </authorList>
    </citation>
    <scope>NUCLEOTIDE SEQUENCE [LARGE SCALE GENOMIC DNA]</scope>
    <source>
        <strain evidence="3">MRC7560</strain>
    </source>
</reference>
<keyword evidence="3" id="KW-1185">Reference proteome</keyword>
<feature type="region of interest" description="Disordered" evidence="1">
    <location>
        <begin position="248"/>
        <end position="272"/>
    </location>
</feature>
<evidence type="ECO:0000256" key="1">
    <source>
        <dbReference type="SAM" id="MobiDB-lite"/>
    </source>
</evidence>
<gene>
    <name evidence="2" type="ORF">FMAN_14096</name>
</gene>
<protein>
    <submittedName>
        <fullName evidence="2">Uncharacterized protein</fullName>
    </submittedName>
</protein>
<feature type="compositionally biased region" description="Polar residues" evidence="1">
    <location>
        <begin position="258"/>
        <end position="272"/>
    </location>
</feature>
<proteinExistence type="predicted"/>
<name>A0A1L7UNI1_FUSMA</name>
<evidence type="ECO:0000313" key="3">
    <source>
        <dbReference type="Proteomes" id="UP000184255"/>
    </source>
</evidence>
<dbReference type="AlphaFoldDB" id="A0A1L7UNI1"/>
<comment type="caution">
    <text evidence="2">The sequence shown here is derived from an EMBL/GenBank/DDBJ whole genome shotgun (WGS) entry which is preliminary data.</text>
</comment>
<dbReference type="VEuPathDB" id="FungiDB:FMAN_14096"/>
<dbReference type="EMBL" id="FCQH01000027">
    <property type="protein sequence ID" value="CVL08856.1"/>
    <property type="molecule type" value="Genomic_DNA"/>
</dbReference>
<organism evidence="2 3">
    <name type="scientific">Fusarium mangiferae</name>
    <name type="common">Mango malformation disease fungus</name>
    <dbReference type="NCBI Taxonomy" id="192010"/>
    <lineage>
        <taxon>Eukaryota</taxon>
        <taxon>Fungi</taxon>
        <taxon>Dikarya</taxon>
        <taxon>Ascomycota</taxon>
        <taxon>Pezizomycotina</taxon>
        <taxon>Sordariomycetes</taxon>
        <taxon>Hypocreomycetidae</taxon>
        <taxon>Hypocreales</taxon>
        <taxon>Nectriaceae</taxon>
        <taxon>Fusarium</taxon>
        <taxon>Fusarium fujikuroi species complex</taxon>
    </lineage>
</organism>
<sequence length="272" mass="31122">MEQLAHSSVSDTALPTERCDLNRHHAASALDYRVITRETHDHCQVSQSYRGFGVELVWQEFDSRKRSAEYHLNQVRERLYYLKGPDDETIAMECQDVVLGHQAVNGDSQYQWHLKVEYDKAARDLIAMENILNILKSSDSSTAEVRNHFAKAAMSLTFFTGSCFVASKNYDPIWDIGALTGVLYGGYNMAKSSYRGAHGYLRMTVLERCDRIVKSLRNRIQNRTLEEEDCASFKSYWFTMLDQFRPEDGKDGDDVSGNIRQAPQISHTPEES</sequence>
<dbReference type="Proteomes" id="UP000184255">
    <property type="component" value="Unassembled WGS sequence"/>
</dbReference>
<accession>A0A1L7UNI1</accession>
<dbReference type="GeneID" id="65093345"/>